<dbReference type="Proteomes" id="UP000521313">
    <property type="component" value="Unassembled WGS sequence"/>
</dbReference>
<name>A0A7W8D007_9FIRM</name>
<dbReference type="InterPro" id="IPR047951">
    <property type="entry name" value="Transpos_ISL3"/>
</dbReference>
<evidence type="ECO:0000313" key="3">
    <source>
        <dbReference type="Proteomes" id="UP000521313"/>
    </source>
</evidence>
<proteinExistence type="predicted"/>
<dbReference type="PANTHER" id="PTHR33498:SF1">
    <property type="entry name" value="TRANSPOSASE FOR INSERTION SEQUENCE ELEMENT IS1557"/>
    <property type="match status" value="1"/>
</dbReference>
<dbReference type="Pfam" id="PF01610">
    <property type="entry name" value="DDE_Tnp_ISL3"/>
    <property type="match status" value="1"/>
</dbReference>
<dbReference type="EMBL" id="JACHHD010000003">
    <property type="protein sequence ID" value="MBB5184456.1"/>
    <property type="molecule type" value="Genomic_DNA"/>
</dbReference>
<dbReference type="InterPro" id="IPR002560">
    <property type="entry name" value="Transposase_DDE"/>
</dbReference>
<comment type="caution">
    <text evidence="2">The sequence shown here is derived from an EMBL/GenBank/DDBJ whole genome shotgun (WGS) entry which is preliminary data.</text>
</comment>
<dbReference type="AlphaFoldDB" id="A0A7W8D007"/>
<evidence type="ECO:0000259" key="1">
    <source>
        <dbReference type="Pfam" id="PF01610"/>
    </source>
</evidence>
<sequence>MEDNPFTFTGISESYSQIRRIMIDLRNLDYTYLNIAQRHHTSVTTVQRYADSWIIVPRQKLTESIGIDEYHSPVLSNRNNTYLCIIVDNVGRRLLEVLPSRKSEYLKRYFLNIPIEERRQVKYVTIDMWESYKNVAHSVFPNCVIAVDPFHVIKNIGSAFTKVRIRIMNSFDYDSNGYYLLKKWHKLLESDYNLDNEPRYNHRFQTKLNYRDLFNMILELNSQLTKAYRLKEKYREFNRNATCENAREKLEQLLMEFCKANIPEYDPIINMMYTWEEEIIHSFHKPYNDRKLSNALSENINGKITAHITVSRGISNFARFRNRLIYALNDTVMYKVTGFLQSLKRPGKPRGNYKKK</sequence>
<feature type="domain" description="Transposase IS204/IS1001/IS1096/IS1165 DDE" evidence="1">
    <location>
        <begin position="65"/>
        <end position="324"/>
    </location>
</feature>
<accession>A0A7W8D007</accession>
<gene>
    <name evidence="2" type="ORF">HNQ43_000494</name>
</gene>
<dbReference type="PANTHER" id="PTHR33498">
    <property type="entry name" value="TRANSPOSASE FOR INSERTION SEQUENCE ELEMENT IS1557"/>
    <property type="match status" value="1"/>
</dbReference>
<organism evidence="2 3">
    <name type="scientific">Faecalicoccus acidiformans</name>
    <dbReference type="NCBI Taxonomy" id="915173"/>
    <lineage>
        <taxon>Bacteria</taxon>
        <taxon>Bacillati</taxon>
        <taxon>Bacillota</taxon>
        <taxon>Erysipelotrichia</taxon>
        <taxon>Erysipelotrichales</taxon>
        <taxon>Erysipelotrichaceae</taxon>
        <taxon>Faecalicoccus</taxon>
    </lineage>
</organism>
<evidence type="ECO:0000313" key="2">
    <source>
        <dbReference type="EMBL" id="MBB5184456.1"/>
    </source>
</evidence>
<protein>
    <submittedName>
        <fullName evidence="2">Transposase</fullName>
    </submittedName>
</protein>
<reference evidence="2 3" key="1">
    <citation type="submission" date="2020-08" db="EMBL/GenBank/DDBJ databases">
        <title>Genomic Encyclopedia of Type Strains, Phase IV (KMG-IV): sequencing the most valuable type-strain genomes for metagenomic binning, comparative biology and taxonomic classification.</title>
        <authorList>
            <person name="Goeker M."/>
        </authorList>
    </citation>
    <scope>NUCLEOTIDE SEQUENCE [LARGE SCALE GENOMIC DNA]</scope>
    <source>
        <strain evidence="2 3">DSM 26963</strain>
    </source>
</reference>